<evidence type="ECO:0000313" key="17">
    <source>
        <dbReference type="Proteomes" id="UP001597094"/>
    </source>
</evidence>
<dbReference type="Proteomes" id="UP001597094">
    <property type="component" value="Unassembled WGS sequence"/>
</dbReference>
<evidence type="ECO:0000256" key="4">
    <source>
        <dbReference type="ARBA" id="ARBA00007970"/>
    </source>
</evidence>
<accession>A0ABW3SQP9</accession>
<dbReference type="Pfam" id="PF03514">
    <property type="entry name" value="GRAS"/>
    <property type="match status" value="1"/>
</dbReference>
<evidence type="ECO:0000256" key="11">
    <source>
        <dbReference type="ARBA" id="ARBA00023015"/>
    </source>
</evidence>
<dbReference type="InterPro" id="IPR029063">
    <property type="entry name" value="SAM-dependent_MTases_sf"/>
</dbReference>
<dbReference type="EC" id="2.6.1.9" evidence="6"/>
<evidence type="ECO:0000256" key="8">
    <source>
        <dbReference type="ARBA" id="ARBA00022605"/>
    </source>
</evidence>
<dbReference type="Gene3D" id="3.90.1150.10">
    <property type="entry name" value="Aspartate Aminotransferase, domain 1"/>
    <property type="match status" value="1"/>
</dbReference>
<comment type="cofactor">
    <cofactor evidence="1">
        <name>pyridoxal 5'-phosphate</name>
        <dbReference type="ChEBI" id="CHEBI:597326"/>
    </cofactor>
</comment>
<dbReference type="PROSITE" id="PS00599">
    <property type="entry name" value="AA_TRANSFER_CLASS_2"/>
    <property type="match status" value="1"/>
</dbReference>
<dbReference type="Gene3D" id="3.40.50.150">
    <property type="entry name" value="Vaccinia Virus protein VP39"/>
    <property type="match status" value="1"/>
</dbReference>
<keyword evidence="12" id="KW-0368">Histidine biosynthesis</keyword>
<keyword evidence="8" id="KW-0028">Amino-acid biosynthesis</keyword>
<dbReference type="InterPro" id="IPR004839">
    <property type="entry name" value="Aminotransferase_I/II_large"/>
</dbReference>
<dbReference type="RefSeq" id="WP_377527965.1">
    <property type="nucleotide sequence ID" value="NZ_JBHTLD010000106.1"/>
</dbReference>
<evidence type="ECO:0000256" key="13">
    <source>
        <dbReference type="ARBA" id="ARBA00023163"/>
    </source>
</evidence>
<evidence type="ECO:0000256" key="5">
    <source>
        <dbReference type="ARBA" id="ARBA00011738"/>
    </source>
</evidence>
<dbReference type="CDD" id="cd00609">
    <property type="entry name" value="AAT_like"/>
    <property type="match status" value="1"/>
</dbReference>
<dbReference type="InterPro" id="IPR005202">
    <property type="entry name" value="TF_GRAS"/>
</dbReference>
<evidence type="ECO:0000256" key="10">
    <source>
        <dbReference type="ARBA" id="ARBA00022898"/>
    </source>
</evidence>
<dbReference type="EMBL" id="JBHTLD010000106">
    <property type="protein sequence ID" value="MFD1186975.1"/>
    <property type="molecule type" value="Genomic_DNA"/>
</dbReference>
<keyword evidence="13" id="KW-0804">Transcription</keyword>
<evidence type="ECO:0000256" key="12">
    <source>
        <dbReference type="ARBA" id="ARBA00023102"/>
    </source>
</evidence>
<comment type="pathway">
    <text evidence="3">Lipid metabolism.</text>
</comment>
<comment type="similarity">
    <text evidence="4">Belongs to the class-II pyridoxal-phosphate-dependent aminotransferase family. Histidinol-phosphate aminotransferase subfamily.</text>
</comment>
<gene>
    <name evidence="16" type="primary">hisC</name>
    <name evidence="16" type="ORF">ACFQ2O_12235</name>
</gene>
<comment type="subunit">
    <text evidence="5">Homodimer.</text>
</comment>
<dbReference type="PROSITE" id="PS50985">
    <property type="entry name" value="GRAS"/>
    <property type="match status" value="1"/>
</dbReference>
<comment type="catalytic activity">
    <reaction evidence="14">
        <text>L-histidinol phosphate + 2-oxoglutarate = 3-(imidazol-4-yl)-2-oxopropyl phosphate + L-glutamate</text>
        <dbReference type="Rhea" id="RHEA:23744"/>
        <dbReference type="ChEBI" id="CHEBI:16810"/>
        <dbReference type="ChEBI" id="CHEBI:29985"/>
        <dbReference type="ChEBI" id="CHEBI:57766"/>
        <dbReference type="ChEBI" id="CHEBI:57980"/>
        <dbReference type="EC" id="2.6.1.9"/>
    </reaction>
</comment>
<dbReference type="InterPro" id="IPR005861">
    <property type="entry name" value="HisP_aminotrans"/>
</dbReference>
<evidence type="ECO:0000256" key="7">
    <source>
        <dbReference type="ARBA" id="ARBA00022576"/>
    </source>
</evidence>
<evidence type="ECO:0000256" key="9">
    <source>
        <dbReference type="ARBA" id="ARBA00022679"/>
    </source>
</evidence>
<sequence>MKTSGSALFNGSANENLFGVSANVTAALHNALPHIYSYPNPDAALLREAIAAHLQVLPEEVIVGSGSAELISLLVRAFCQPFEASNVVSVSPTYPLYQMEADALGVAFLPAPLNSKYEYDLPSILRQVNKATRMLFLSNPNNPTGGYLNQAQLEWLLQEVPQHVLLVIDEAYLEYVTAANYANALPYLEQRENLVVLRTFSKAYGLASLRVGYMVAKQQVLQKVMRVKQPFNVNQLAQVAAQAALTDQEHLHYTLEQTQIGKAHLQQLLQQEGVQWWPSEGNFLFVDAGVPVQQLAEPLLDSGIQVRFTESRFNFRITVGTPAHQHHLQEQLHAILSPESIWQNRVLAQILKTGYALAATSDVFQALAQVSVLAETANNIGSAAERIALAFARAFSSCLGSEGNEHTGNLYSSTFGETDMISAFNVLVKSTPLVTFGHFFGNFAINEATAQAEEIHILDLGIGGGLQWLHLLDILASRPGKAPKIRITGVDIPSASGAPDSKLVKTGKMLQQHAEKLQLKFSYTAIAQKLEDVNLQRIYTAPEEVLVVNSAFTLHHLPDQLLGAVDYRDKVLQQIKALQPAILTLTEPDSEHNKLRFLPRLRESLRHYYTVFDALDTLLPRLMPERQIIEQEFFGREIINVISCEERQRVERHERHEAWMHRLMRNGFAPAPVSDAAEEIKQSLKLHENFTILPNGAGNTLCWKGTPVVAATAWV</sequence>
<keyword evidence="9 16" id="KW-0808">Transferase</keyword>
<evidence type="ECO:0000256" key="2">
    <source>
        <dbReference type="ARBA" id="ARBA00005011"/>
    </source>
</evidence>
<evidence type="ECO:0000256" key="14">
    <source>
        <dbReference type="ARBA" id="ARBA00047481"/>
    </source>
</evidence>
<comment type="caution">
    <text evidence="16">The sequence shown here is derived from an EMBL/GenBank/DDBJ whole genome shotgun (WGS) entry which is preliminary data.</text>
</comment>
<name>A0ABW3SQP9_9BACT</name>
<dbReference type="GO" id="GO:0004400">
    <property type="term" value="F:histidinol-phosphate transaminase activity"/>
    <property type="evidence" value="ECO:0007669"/>
    <property type="project" value="UniProtKB-EC"/>
</dbReference>
<dbReference type="InterPro" id="IPR050106">
    <property type="entry name" value="HistidinolP_aminotransfase"/>
</dbReference>
<keyword evidence="7 16" id="KW-0032">Aminotransferase</keyword>
<keyword evidence="11" id="KW-0805">Transcription regulation</keyword>
<dbReference type="Gene3D" id="3.40.640.10">
    <property type="entry name" value="Type I PLP-dependent aspartate aminotransferase-like (Major domain)"/>
    <property type="match status" value="1"/>
</dbReference>
<reference evidence="17" key="1">
    <citation type="journal article" date="2019" name="Int. J. Syst. Evol. Microbiol.">
        <title>The Global Catalogue of Microorganisms (GCM) 10K type strain sequencing project: providing services to taxonomists for standard genome sequencing and annotation.</title>
        <authorList>
            <consortium name="The Broad Institute Genomics Platform"/>
            <consortium name="The Broad Institute Genome Sequencing Center for Infectious Disease"/>
            <person name="Wu L."/>
            <person name="Ma J."/>
        </authorList>
    </citation>
    <scope>NUCLEOTIDE SEQUENCE [LARGE SCALE GENOMIC DNA]</scope>
    <source>
        <strain evidence="17">JCM 31319</strain>
    </source>
</reference>
<evidence type="ECO:0000256" key="1">
    <source>
        <dbReference type="ARBA" id="ARBA00001933"/>
    </source>
</evidence>
<protein>
    <recommendedName>
        <fullName evidence="6">histidinol-phosphate transaminase</fullName>
        <ecNumber evidence="6">2.6.1.9</ecNumber>
    </recommendedName>
</protein>
<dbReference type="Pfam" id="PF00155">
    <property type="entry name" value="Aminotran_1_2"/>
    <property type="match status" value="1"/>
</dbReference>
<dbReference type="InterPro" id="IPR015422">
    <property type="entry name" value="PyrdxlP-dep_Trfase_small"/>
</dbReference>
<dbReference type="NCBIfam" id="TIGR01141">
    <property type="entry name" value="hisC"/>
    <property type="match status" value="1"/>
</dbReference>
<dbReference type="SUPFAM" id="SSF53383">
    <property type="entry name" value="PLP-dependent transferases"/>
    <property type="match status" value="1"/>
</dbReference>
<organism evidence="16 17">
    <name type="scientific">Pontibacter rugosus</name>
    <dbReference type="NCBI Taxonomy" id="1745966"/>
    <lineage>
        <taxon>Bacteria</taxon>
        <taxon>Pseudomonadati</taxon>
        <taxon>Bacteroidota</taxon>
        <taxon>Cytophagia</taxon>
        <taxon>Cytophagales</taxon>
        <taxon>Hymenobacteraceae</taxon>
        <taxon>Pontibacter</taxon>
    </lineage>
</organism>
<evidence type="ECO:0000313" key="16">
    <source>
        <dbReference type="EMBL" id="MFD1186975.1"/>
    </source>
</evidence>
<evidence type="ECO:0000256" key="3">
    <source>
        <dbReference type="ARBA" id="ARBA00005189"/>
    </source>
</evidence>
<dbReference type="PANTHER" id="PTHR43643">
    <property type="entry name" value="HISTIDINOL-PHOSPHATE AMINOTRANSFERASE 2"/>
    <property type="match status" value="1"/>
</dbReference>
<proteinExistence type="inferred from homology"/>
<keyword evidence="17" id="KW-1185">Reference proteome</keyword>
<evidence type="ECO:0000259" key="15">
    <source>
        <dbReference type="Pfam" id="PF00155"/>
    </source>
</evidence>
<dbReference type="InterPro" id="IPR015424">
    <property type="entry name" value="PyrdxlP-dep_Trfase"/>
</dbReference>
<evidence type="ECO:0000256" key="6">
    <source>
        <dbReference type="ARBA" id="ARBA00012748"/>
    </source>
</evidence>
<keyword evidence="10" id="KW-0663">Pyridoxal phosphate</keyword>
<dbReference type="InterPro" id="IPR001917">
    <property type="entry name" value="Aminotrans_II_pyridoxalP_BS"/>
</dbReference>
<feature type="domain" description="Aminotransferase class I/classII large" evidence="15">
    <location>
        <begin position="12"/>
        <end position="327"/>
    </location>
</feature>
<dbReference type="InterPro" id="IPR015421">
    <property type="entry name" value="PyrdxlP-dep_Trfase_major"/>
</dbReference>
<comment type="pathway">
    <text evidence="2">Amino-acid biosynthesis; L-histidine biosynthesis; L-histidine from 5-phospho-alpha-D-ribose 1-diphosphate: step 7/9.</text>
</comment>
<dbReference type="PANTHER" id="PTHR43643:SF6">
    <property type="entry name" value="HISTIDINOL-PHOSPHATE AMINOTRANSFERASE"/>
    <property type="match status" value="1"/>
</dbReference>